<protein>
    <recommendedName>
        <fullName evidence="3">Large ribosomal subunit protein mL62</fullName>
        <ecNumber evidence="1">3.1.1.29</ecNumber>
    </recommendedName>
    <alternativeName>
        <fullName evidence="4">Peptidyl-tRNA hydrolase ICT1, mitochondrial</fullName>
    </alternativeName>
</protein>
<organism evidence="7 8">
    <name type="scientific">Littorina saxatilis</name>
    <dbReference type="NCBI Taxonomy" id="31220"/>
    <lineage>
        <taxon>Eukaryota</taxon>
        <taxon>Metazoa</taxon>
        <taxon>Spiralia</taxon>
        <taxon>Lophotrochozoa</taxon>
        <taxon>Mollusca</taxon>
        <taxon>Gastropoda</taxon>
        <taxon>Caenogastropoda</taxon>
        <taxon>Littorinimorpha</taxon>
        <taxon>Littorinoidea</taxon>
        <taxon>Littorinidae</taxon>
        <taxon>Littorina</taxon>
    </lineage>
</organism>
<name>A0AAN9BVM5_9CAEN</name>
<dbReference type="Pfam" id="PF00472">
    <property type="entry name" value="RF-1"/>
    <property type="match status" value="1"/>
</dbReference>
<evidence type="ECO:0000313" key="8">
    <source>
        <dbReference type="Proteomes" id="UP001374579"/>
    </source>
</evidence>
<dbReference type="PANTHER" id="PTHR11075">
    <property type="entry name" value="PEPTIDE CHAIN RELEASE FACTOR"/>
    <property type="match status" value="1"/>
</dbReference>
<feature type="domain" description="Prokaryotic-type class I peptide chain release factors" evidence="6">
    <location>
        <begin position="76"/>
        <end position="92"/>
    </location>
</feature>
<dbReference type="InterPro" id="IPR000352">
    <property type="entry name" value="Pep_chain_release_fac_I"/>
</dbReference>
<gene>
    <name evidence="7" type="ORF">V1264_012126</name>
</gene>
<dbReference type="GO" id="GO:0016150">
    <property type="term" value="F:translation release factor activity, codon nonspecific"/>
    <property type="evidence" value="ECO:0007669"/>
    <property type="project" value="TreeGrafter"/>
</dbReference>
<proteinExistence type="inferred from homology"/>
<comment type="similarity">
    <text evidence="2">Belongs to the prokaryotic/mitochondrial release factor family. Mitochondrion-specific ribosomal protein mL62 subfamily.</text>
</comment>
<dbReference type="GO" id="GO:0070126">
    <property type="term" value="P:mitochondrial translational termination"/>
    <property type="evidence" value="ECO:0007669"/>
    <property type="project" value="TreeGrafter"/>
</dbReference>
<comment type="caution">
    <text evidence="7">The sequence shown here is derived from an EMBL/GenBank/DDBJ whole genome shotgun (WGS) entry which is preliminary data.</text>
</comment>
<evidence type="ECO:0000256" key="1">
    <source>
        <dbReference type="ARBA" id="ARBA00013260"/>
    </source>
</evidence>
<feature type="region of interest" description="Disordered" evidence="5">
    <location>
        <begin position="161"/>
        <end position="202"/>
    </location>
</feature>
<dbReference type="Proteomes" id="UP001374579">
    <property type="component" value="Unassembled WGS sequence"/>
</dbReference>
<feature type="compositionally biased region" description="Basic residues" evidence="5">
    <location>
        <begin position="184"/>
        <end position="193"/>
    </location>
</feature>
<evidence type="ECO:0000256" key="5">
    <source>
        <dbReference type="SAM" id="MobiDB-lite"/>
    </source>
</evidence>
<sequence length="202" mass="22685">MQRMTSVCRRLSSQVWSSLTMQTIAPNLSAFAASSSTTCKVRQKSTDAAEPKEEAQTTQQFSGHIPVEELEFSYSRSSGPGGQNVNKVSTKVEVRFHVPSASWIPQDIKSKLIELEHNRVTKEGYLVLTSDKTRKQMLNQADVMDKLRSIVFKAAAKPRGLTDQEIQLRDKRLAKSKEETLREKRQRSMKKQSRGSPSVGSV</sequence>
<evidence type="ECO:0000256" key="3">
    <source>
        <dbReference type="ARBA" id="ARBA00039441"/>
    </source>
</evidence>
<evidence type="ECO:0000259" key="6">
    <source>
        <dbReference type="PROSITE" id="PS00745"/>
    </source>
</evidence>
<dbReference type="GO" id="GO:0004045">
    <property type="term" value="F:peptidyl-tRNA hydrolase activity"/>
    <property type="evidence" value="ECO:0007669"/>
    <property type="project" value="UniProtKB-EC"/>
</dbReference>
<dbReference type="PROSITE" id="PS00745">
    <property type="entry name" value="RF_PROK_I"/>
    <property type="match status" value="1"/>
</dbReference>
<dbReference type="FunFam" id="3.30.160.20:FF:000046">
    <property type="entry name" value="Peptidyl-tRNA hydrolase ICT1"/>
    <property type="match status" value="1"/>
</dbReference>
<reference evidence="7 8" key="1">
    <citation type="submission" date="2024-02" db="EMBL/GenBank/DDBJ databases">
        <title>Chromosome-scale genome assembly of the rough periwinkle Littorina saxatilis.</title>
        <authorList>
            <person name="De Jode A."/>
            <person name="Faria R."/>
            <person name="Formenti G."/>
            <person name="Sims Y."/>
            <person name="Smith T.P."/>
            <person name="Tracey A."/>
            <person name="Wood J.M.D."/>
            <person name="Zagrodzka Z.B."/>
            <person name="Johannesson K."/>
            <person name="Butlin R.K."/>
            <person name="Leder E.H."/>
        </authorList>
    </citation>
    <scope>NUCLEOTIDE SEQUENCE [LARGE SCALE GENOMIC DNA]</scope>
    <source>
        <strain evidence="7">Snail1</strain>
        <tissue evidence="7">Muscle</tissue>
    </source>
</reference>
<dbReference type="InterPro" id="IPR052104">
    <property type="entry name" value="Mito_Release_Factor_mL62"/>
</dbReference>
<evidence type="ECO:0000313" key="7">
    <source>
        <dbReference type="EMBL" id="KAK7112717.1"/>
    </source>
</evidence>
<evidence type="ECO:0000256" key="4">
    <source>
        <dbReference type="ARBA" id="ARBA00041531"/>
    </source>
</evidence>
<dbReference type="Gene3D" id="3.30.160.20">
    <property type="match status" value="1"/>
</dbReference>
<dbReference type="AlphaFoldDB" id="A0AAN9BVM5"/>
<dbReference type="EC" id="3.1.1.29" evidence="1"/>
<dbReference type="PANTHER" id="PTHR11075:SF54">
    <property type="entry name" value="LARGE RIBOSOMAL SUBUNIT PROTEIN ML62"/>
    <property type="match status" value="1"/>
</dbReference>
<accession>A0AAN9BVM5</accession>
<dbReference type="SUPFAM" id="SSF110916">
    <property type="entry name" value="Peptidyl-tRNA hydrolase domain-like"/>
    <property type="match status" value="1"/>
</dbReference>
<keyword evidence="8" id="KW-1185">Reference proteome</keyword>
<dbReference type="NCBIfam" id="NF006718">
    <property type="entry name" value="PRK09256.1"/>
    <property type="match status" value="1"/>
</dbReference>
<evidence type="ECO:0000256" key="2">
    <source>
        <dbReference type="ARBA" id="ARBA00038225"/>
    </source>
</evidence>
<dbReference type="EMBL" id="JBAMIC010000002">
    <property type="protein sequence ID" value="KAK7112717.1"/>
    <property type="molecule type" value="Genomic_DNA"/>
</dbReference>
<feature type="compositionally biased region" description="Basic and acidic residues" evidence="5">
    <location>
        <begin position="161"/>
        <end position="183"/>
    </location>
</feature>
<dbReference type="GO" id="GO:0005762">
    <property type="term" value="C:mitochondrial large ribosomal subunit"/>
    <property type="evidence" value="ECO:0007669"/>
    <property type="project" value="TreeGrafter"/>
</dbReference>